<accession>A0A7S3PWQ5</accession>
<dbReference type="SUPFAM" id="SSF56752">
    <property type="entry name" value="D-aminoacid aminotransferase-like PLP-dependent enzymes"/>
    <property type="match status" value="1"/>
</dbReference>
<protein>
    <submittedName>
        <fullName evidence="1">Uncharacterized protein</fullName>
    </submittedName>
</protein>
<evidence type="ECO:0000313" key="1">
    <source>
        <dbReference type="EMBL" id="CAE0458075.1"/>
    </source>
</evidence>
<dbReference type="AlphaFoldDB" id="A0A7S3PWQ5"/>
<name>A0A7S3PWQ5_9STRA</name>
<gene>
    <name evidence="1" type="ORF">CDEB00056_LOCUS2916</name>
</gene>
<proteinExistence type="predicted"/>
<dbReference type="EMBL" id="HBIO01004245">
    <property type="protein sequence ID" value="CAE0458075.1"/>
    <property type="molecule type" value="Transcribed_RNA"/>
</dbReference>
<dbReference type="Gene3D" id="3.20.10.10">
    <property type="entry name" value="D-amino Acid Aminotransferase, subunit A, domain 2"/>
    <property type="match status" value="1"/>
</dbReference>
<dbReference type="PANTHER" id="PTHR47703">
    <property type="entry name" value="D-AMINOACID AMINOTRANSFERASE-LIKE PLP-DEPENDENT ENZYMES SUPERFAMILY PROTEIN"/>
    <property type="match status" value="1"/>
</dbReference>
<sequence>MNMIRRTNIPICFLVYCCFLIATTVHSFHIHQGKTGKMTQSAATSSSLAWSCTAFFDEQNSPTISTFPKMKEISSSDTYKQDDMEYNLSSPREWMEAIEAKEDISGAYTVIRCDLRPTRADANLNKSEDDHLVWGEEFHLERIASSYELMVGSGGEGKNNQELQNETSCAIVQSKLIIDTLIQETKKHLLLSFECDSQRETSTTADIIKVVMITLLWQPLPDRSGGILVRGHAFSTNAISDPYQYDPTPTNAAISACRRGGDQDANYSPQLPSRFDNQPLAKLSSWCSIRRPLESQFKTGDTGEVILTRKGKTQRSPSEQSDHDEMSIESDVANLELLEGLTSNLFVVYKDGSLRTASTNKYDDPLVLNGYARHLVLEAAERCGLKVEISTEEKAIKVQDGIDGLWAEAFFTSSIRLIIPIGKILLPQQPSPKLLWERAGNLPTSQKRVWDIIYRDIIHHQYGQNSV</sequence>
<dbReference type="InterPro" id="IPR043132">
    <property type="entry name" value="BCAT-like_C"/>
</dbReference>
<dbReference type="GO" id="GO:0003824">
    <property type="term" value="F:catalytic activity"/>
    <property type="evidence" value="ECO:0007669"/>
    <property type="project" value="InterPro"/>
</dbReference>
<dbReference type="PANTHER" id="PTHR47703:SF2">
    <property type="entry name" value="D-AMINOACID AMINOTRANSFERASE-LIKE PLP-DEPENDENT ENZYMES SUPERFAMILY PROTEIN"/>
    <property type="match status" value="1"/>
</dbReference>
<reference evidence="1" key="1">
    <citation type="submission" date="2021-01" db="EMBL/GenBank/DDBJ databases">
        <authorList>
            <person name="Corre E."/>
            <person name="Pelletier E."/>
            <person name="Niang G."/>
            <person name="Scheremetjew M."/>
            <person name="Finn R."/>
            <person name="Kale V."/>
            <person name="Holt S."/>
            <person name="Cochrane G."/>
            <person name="Meng A."/>
            <person name="Brown T."/>
            <person name="Cohen L."/>
        </authorList>
    </citation>
    <scope>NUCLEOTIDE SEQUENCE</scope>
    <source>
        <strain evidence="1">MM31A-1</strain>
    </source>
</reference>
<organism evidence="1">
    <name type="scientific">Chaetoceros debilis</name>
    <dbReference type="NCBI Taxonomy" id="122233"/>
    <lineage>
        <taxon>Eukaryota</taxon>
        <taxon>Sar</taxon>
        <taxon>Stramenopiles</taxon>
        <taxon>Ochrophyta</taxon>
        <taxon>Bacillariophyta</taxon>
        <taxon>Coscinodiscophyceae</taxon>
        <taxon>Chaetocerotophycidae</taxon>
        <taxon>Chaetocerotales</taxon>
        <taxon>Chaetocerotaceae</taxon>
        <taxon>Chaetoceros</taxon>
    </lineage>
</organism>
<dbReference type="InterPro" id="IPR036038">
    <property type="entry name" value="Aminotransferase-like"/>
</dbReference>